<dbReference type="GeneID" id="94335293"/>
<organism evidence="1 2">
    <name type="scientific">Babesia duncani</name>
    <dbReference type="NCBI Taxonomy" id="323732"/>
    <lineage>
        <taxon>Eukaryota</taxon>
        <taxon>Sar</taxon>
        <taxon>Alveolata</taxon>
        <taxon>Apicomplexa</taxon>
        <taxon>Aconoidasida</taxon>
        <taxon>Piroplasmida</taxon>
        <taxon>Babesiidae</taxon>
        <taxon>Babesia</taxon>
    </lineage>
</organism>
<name>A0AAD9PNU1_9APIC</name>
<comment type="caution">
    <text evidence="1">The sequence shown here is derived from an EMBL/GenBank/DDBJ whole genome shotgun (WGS) entry which is preliminary data.</text>
</comment>
<sequence length="296" mass="33058">MIVLVYLELISGGIHNQKVNFFIPSVYANEGPGTAPVVGKDNPQTKDNVKANIEKAKENSLNAATLNLLRGSEPIDPQDLEILLELEETEPELKGILQLQTDSLDPVEDTGTSVDVDNSVPISPLGIKNILATELPRASDWVHKKVTELDDAFEARQRVGMQAGAPKKNSSVRNFFSRSWDKLTGYFDSMRSGVENFFFHITPIAPVPLNELNVKPTVNINLPDGFLPEGDTRKSWFYPLQIFRKFKSFIHPPTIKKQGVINEQAFLTKLTQLNEFYSEDRIIDGAIGPKSYYGLN</sequence>
<dbReference type="EMBL" id="JALLKP010000001">
    <property type="protein sequence ID" value="KAK2197991.1"/>
    <property type="molecule type" value="Genomic_DNA"/>
</dbReference>
<proteinExistence type="predicted"/>
<dbReference type="KEGG" id="bdw:94335293"/>
<protein>
    <submittedName>
        <fullName evidence="1">Uncharacterized protein</fullName>
    </submittedName>
</protein>
<reference evidence="1" key="1">
    <citation type="journal article" date="2023" name="Nat. Microbiol.">
        <title>Babesia duncani multi-omics identifies virulence factors and drug targets.</title>
        <authorList>
            <person name="Singh P."/>
            <person name="Lonardi S."/>
            <person name="Liang Q."/>
            <person name="Vydyam P."/>
            <person name="Khabirova E."/>
            <person name="Fang T."/>
            <person name="Gihaz S."/>
            <person name="Thekkiniath J."/>
            <person name="Munshi M."/>
            <person name="Abel S."/>
            <person name="Ciampossin L."/>
            <person name="Batugedara G."/>
            <person name="Gupta M."/>
            <person name="Lu X.M."/>
            <person name="Lenz T."/>
            <person name="Chakravarty S."/>
            <person name="Cornillot E."/>
            <person name="Hu Y."/>
            <person name="Ma W."/>
            <person name="Gonzalez L.M."/>
            <person name="Sanchez S."/>
            <person name="Estrada K."/>
            <person name="Sanchez-Flores A."/>
            <person name="Montero E."/>
            <person name="Harb O.S."/>
            <person name="Le Roch K.G."/>
            <person name="Mamoun C.B."/>
        </authorList>
    </citation>
    <scope>NUCLEOTIDE SEQUENCE</scope>
    <source>
        <strain evidence="1">WA1</strain>
    </source>
</reference>
<keyword evidence="2" id="KW-1185">Reference proteome</keyword>
<evidence type="ECO:0000313" key="1">
    <source>
        <dbReference type="EMBL" id="KAK2197991.1"/>
    </source>
</evidence>
<dbReference type="AlphaFoldDB" id="A0AAD9PNU1"/>
<gene>
    <name evidence="1" type="ORF">BdWA1_000995</name>
</gene>
<dbReference type="Proteomes" id="UP001214638">
    <property type="component" value="Unassembled WGS sequence"/>
</dbReference>
<dbReference type="RefSeq" id="XP_067804833.1">
    <property type="nucleotide sequence ID" value="XM_067946042.1"/>
</dbReference>
<evidence type="ECO:0000313" key="2">
    <source>
        <dbReference type="Proteomes" id="UP001214638"/>
    </source>
</evidence>
<accession>A0AAD9PNU1</accession>